<sequence length="64" mass="6903">MDGCDVLRVPKVPVSGTCYLDLGNTLTWGTSSAIDGLQFGRLIWHLLGLDRFSFDQLGLSGTST</sequence>
<dbReference type="AlphaFoldDB" id="A0A7Z7JID0"/>
<evidence type="ECO:0000313" key="2">
    <source>
        <dbReference type="Proteomes" id="UP000257139"/>
    </source>
</evidence>
<evidence type="ECO:0000313" key="1">
    <source>
        <dbReference type="EMBL" id="SPC25875.1"/>
    </source>
</evidence>
<dbReference type="Proteomes" id="UP000257139">
    <property type="component" value="Unassembled WGS sequence"/>
</dbReference>
<protein>
    <submittedName>
        <fullName evidence="1">Uncharacterized protein</fullName>
    </submittedName>
</protein>
<comment type="caution">
    <text evidence="1">The sequence shown here is derived from an EMBL/GenBank/DDBJ whole genome shotgun (WGS) entry which is preliminary data.</text>
</comment>
<accession>A0A7Z7JID0</accession>
<name>A0A7Z7JID0_9BURK</name>
<gene>
    <name evidence="1" type="ORF">CBM2594_U20062</name>
</gene>
<organism evidence="1 2">
    <name type="scientific">Cupriavidus taiwanensis</name>
    <dbReference type="NCBI Taxonomy" id="164546"/>
    <lineage>
        <taxon>Bacteria</taxon>
        <taxon>Pseudomonadati</taxon>
        <taxon>Pseudomonadota</taxon>
        <taxon>Betaproteobacteria</taxon>
        <taxon>Burkholderiales</taxon>
        <taxon>Burkholderiaceae</taxon>
        <taxon>Cupriavidus</taxon>
    </lineage>
</organism>
<dbReference type="EMBL" id="OGUU01000049">
    <property type="protein sequence ID" value="SPC25875.1"/>
    <property type="molecule type" value="Genomic_DNA"/>
</dbReference>
<proteinExistence type="predicted"/>
<reference evidence="1 2" key="1">
    <citation type="submission" date="2018-01" db="EMBL/GenBank/DDBJ databases">
        <authorList>
            <person name="Clerissi C."/>
        </authorList>
    </citation>
    <scope>NUCLEOTIDE SEQUENCE [LARGE SCALE GENOMIC DNA]</scope>
    <source>
        <strain evidence="1">Cupriavidus taiwanensis STM 6021</strain>
    </source>
</reference>